<name>A0A1W9S1H5_9BACT</name>
<accession>A0A1W9S1H5</accession>
<evidence type="ECO:0000313" key="1">
    <source>
        <dbReference type="EMBL" id="OQX90487.1"/>
    </source>
</evidence>
<protein>
    <recommendedName>
        <fullName evidence="3">Methyltransferase small domain-containing protein</fullName>
    </recommendedName>
</protein>
<dbReference type="InterPro" id="IPR050210">
    <property type="entry name" value="tRNA_Adenine-N(6)_MTase"/>
</dbReference>
<proteinExistence type="predicted"/>
<dbReference type="PROSITE" id="PS00092">
    <property type="entry name" value="N6_MTASE"/>
    <property type="match status" value="1"/>
</dbReference>
<dbReference type="GO" id="GO:0003676">
    <property type="term" value="F:nucleic acid binding"/>
    <property type="evidence" value="ECO:0007669"/>
    <property type="project" value="InterPro"/>
</dbReference>
<dbReference type="Proteomes" id="UP000192611">
    <property type="component" value="Unassembled WGS sequence"/>
</dbReference>
<comment type="caution">
    <text evidence="1">The sequence shown here is derived from an EMBL/GenBank/DDBJ whole genome shotgun (WGS) entry which is preliminary data.</text>
</comment>
<dbReference type="AlphaFoldDB" id="A0A1W9S1H5"/>
<dbReference type="GO" id="GO:0008168">
    <property type="term" value="F:methyltransferase activity"/>
    <property type="evidence" value="ECO:0007669"/>
    <property type="project" value="InterPro"/>
</dbReference>
<evidence type="ECO:0008006" key="3">
    <source>
        <dbReference type="Google" id="ProtNLM"/>
    </source>
</evidence>
<sequence length="182" mass="20889">MMCRKRDDLRFVGIECQGELVKYARRNIDVNSLRGRFDVIEGDIKEIGDYLDSGSCRYVISNPPYIEQGRGKLPPDEGKATAKSEVRTSLDDFIKASDYLLVNKGRLAMIYDARRLSVLMLNLKVRGLEPKRIRFVHPFIDRDANLVMVEAVKGGGVELKVERPLIVWDKKNVYSEELKSYF</sequence>
<evidence type="ECO:0000313" key="2">
    <source>
        <dbReference type="Proteomes" id="UP000192611"/>
    </source>
</evidence>
<dbReference type="Gene3D" id="3.40.50.150">
    <property type="entry name" value="Vaccinia Virus protein VP39"/>
    <property type="match status" value="1"/>
</dbReference>
<dbReference type="EMBL" id="NATQ01000047">
    <property type="protein sequence ID" value="OQX90487.1"/>
    <property type="molecule type" value="Genomic_DNA"/>
</dbReference>
<dbReference type="PANTHER" id="PTHR47739:SF1">
    <property type="entry name" value="TRNA1(VAL) (ADENINE(37)-N6)-METHYLTRANSFERASE"/>
    <property type="match status" value="1"/>
</dbReference>
<dbReference type="GO" id="GO:0032259">
    <property type="term" value="P:methylation"/>
    <property type="evidence" value="ECO:0007669"/>
    <property type="project" value="InterPro"/>
</dbReference>
<dbReference type="SUPFAM" id="SSF53335">
    <property type="entry name" value="S-adenosyl-L-methionine-dependent methyltransferases"/>
    <property type="match status" value="1"/>
</dbReference>
<dbReference type="InterPro" id="IPR002052">
    <property type="entry name" value="DNA_methylase_N6_adenine_CS"/>
</dbReference>
<dbReference type="PANTHER" id="PTHR47739">
    <property type="entry name" value="TRNA1(VAL) (ADENINE(37)-N6)-METHYLTRANSFERASE"/>
    <property type="match status" value="1"/>
</dbReference>
<dbReference type="InterPro" id="IPR029063">
    <property type="entry name" value="SAM-dependent_MTases_sf"/>
</dbReference>
<gene>
    <name evidence="1" type="ORF">B6D57_02800</name>
</gene>
<reference evidence="2" key="1">
    <citation type="submission" date="2017-03" db="EMBL/GenBank/DDBJ databases">
        <title>Novel pathways for hydrocarbon cycling and metabolic interdependencies in hydrothermal sediment communities.</title>
        <authorList>
            <person name="Dombrowski N."/>
            <person name="Seitz K."/>
            <person name="Teske A."/>
            <person name="Baker B."/>
        </authorList>
    </citation>
    <scope>NUCLEOTIDE SEQUENCE [LARGE SCALE GENOMIC DNA]</scope>
</reference>
<organism evidence="1 2">
    <name type="scientific">Candidatus Coatesbacteria bacterium 4484_99</name>
    <dbReference type="NCBI Taxonomy" id="1970774"/>
    <lineage>
        <taxon>Bacteria</taxon>
        <taxon>Candidatus Coatesiibacteriota</taxon>
    </lineage>
</organism>